<evidence type="ECO:0000313" key="2">
    <source>
        <dbReference type="EMBL" id="KAL0060991.1"/>
    </source>
</evidence>
<sequence length="252" mass="29901">MHWLRHRTDTLESKQVKRHNDNLAAEKEEIRFRKKRQEYREKQQPREKPVEIPGVKEPVPVQSDGLNLCLRDLEGKLDILRKGYRQLIEPKETTVLKKLCLQAIDWKQTGRLPFMERPTCRSSLVNAKGPFKSKIRECEALKDEYCYATREKVRVEWDDKRGDFTIYKGVMSEFIGCLEVLQEELDRHGSKVELEDLSPIYDSIYWNLPPTITVHHVLSMKRQQKQHNPPLTWDARRMRQAKNHKKALMEAE</sequence>
<evidence type="ECO:0000313" key="3">
    <source>
        <dbReference type="Proteomes" id="UP001437256"/>
    </source>
</evidence>
<protein>
    <submittedName>
        <fullName evidence="2">Uncharacterized protein</fullName>
    </submittedName>
</protein>
<gene>
    <name evidence="2" type="ORF">AAF712_012191</name>
</gene>
<feature type="region of interest" description="Disordered" evidence="1">
    <location>
        <begin position="1"/>
        <end position="57"/>
    </location>
</feature>
<comment type="caution">
    <text evidence="2">The sequence shown here is derived from an EMBL/GenBank/DDBJ whole genome shotgun (WGS) entry which is preliminary data.</text>
</comment>
<feature type="compositionally biased region" description="Basic and acidic residues" evidence="1">
    <location>
        <begin position="38"/>
        <end position="50"/>
    </location>
</feature>
<reference evidence="2 3" key="1">
    <citation type="submission" date="2024-05" db="EMBL/GenBank/DDBJ databases">
        <title>A draft genome resource for the thread blight pathogen Marasmius tenuissimus strain MS-2.</title>
        <authorList>
            <person name="Yulfo-Soto G.E."/>
            <person name="Baruah I.K."/>
            <person name="Amoako-Attah I."/>
            <person name="Bukari Y."/>
            <person name="Meinhardt L.W."/>
            <person name="Bailey B.A."/>
            <person name="Cohen S.P."/>
        </authorList>
    </citation>
    <scope>NUCLEOTIDE SEQUENCE [LARGE SCALE GENOMIC DNA]</scope>
    <source>
        <strain evidence="2 3">MS-2</strain>
    </source>
</reference>
<evidence type="ECO:0000256" key="1">
    <source>
        <dbReference type="SAM" id="MobiDB-lite"/>
    </source>
</evidence>
<name>A0ABR2ZJ23_9AGAR</name>
<proteinExistence type="predicted"/>
<dbReference type="EMBL" id="JBBXMP010000152">
    <property type="protein sequence ID" value="KAL0060991.1"/>
    <property type="molecule type" value="Genomic_DNA"/>
</dbReference>
<keyword evidence="3" id="KW-1185">Reference proteome</keyword>
<accession>A0ABR2ZJ23</accession>
<feature type="compositionally biased region" description="Basic and acidic residues" evidence="1">
    <location>
        <begin position="1"/>
        <end position="31"/>
    </location>
</feature>
<organism evidence="2 3">
    <name type="scientific">Marasmius tenuissimus</name>
    <dbReference type="NCBI Taxonomy" id="585030"/>
    <lineage>
        <taxon>Eukaryota</taxon>
        <taxon>Fungi</taxon>
        <taxon>Dikarya</taxon>
        <taxon>Basidiomycota</taxon>
        <taxon>Agaricomycotina</taxon>
        <taxon>Agaricomycetes</taxon>
        <taxon>Agaricomycetidae</taxon>
        <taxon>Agaricales</taxon>
        <taxon>Marasmiineae</taxon>
        <taxon>Marasmiaceae</taxon>
        <taxon>Marasmius</taxon>
    </lineage>
</organism>
<dbReference type="Proteomes" id="UP001437256">
    <property type="component" value="Unassembled WGS sequence"/>
</dbReference>